<proteinExistence type="predicted"/>
<dbReference type="AlphaFoldDB" id="A0AAV1L3L1"/>
<dbReference type="PANTHER" id="PTHR37984:SF5">
    <property type="entry name" value="PROTEIN NYNRIN-LIKE"/>
    <property type="match status" value="1"/>
</dbReference>
<dbReference type="InterPro" id="IPR001584">
    <property type="entry name" value="Integrase_cat-core"/>
</dbReference>
<dbReference type="PROSITE" id="PS50994">
    <property type="entry name" value="INTEGRASE"/>
    <property type="match status" value="1"/>
</dbReference>
<dbReference type="GO" id="GO:0003964">
    <property type="term" value="F:RNA-directed DNA polymerase activity"/>
    <property type="evidence" value="ECO:0007669"/>
    <property type="project" value="UniProtKB-EC"/>
</dbReference>
<dbReference type="InterPro" id="IPR012337">
    <property type="entry name" value="RNaseH-like_sf"/>
</dbReference>
<dbReference type="Proteomes" id="UP001314205">
    <property type="component" value="Unassembled WGS sequence"/>
</dbReference>
<dbReference type="EC" id="2.7.7.49" evidence="1"/>
<evidence type="ECO:0000313" key="4">
    <source>
        <dbReference type="EMBL" id="CAK1589903.1"/>
    </source>
</evidence>
<gene>
    <name evidence="4" type="ORF">PARMNEM_LOCUS10339</name>
</gene>
<organism evidence="4 5">
    <name type="scientific">Parnassius mnemosyne</name>
    <name type="common">clouded apollo</name>
    <dbReference type="NCBI Taxonomy" id="213953"/>
    <lineage>
        <taxon>Eukaryota</taxon>
        <taxon>Metazoa</taxon>
        <taxon>Ecdysozoa</taxon>
        <taxon>Arthropoda</taxon>
        <taxon>Hexapoda</taxon>
        <taxon>Insecta</taxon>
        <taxon>Pterygota</taxon>
        <taxon>Neoptera</taxon>
        <taxon>Endopterygota</taxon>
        <taxon>Lepidoptera</taxon>
        <taxon>Glossata</taxon>
        <taxon>Ditrysia</taxon>
        <taxon>Papilionoidea</taxon>
        <taxon>Papilionidae</taxon>
        <taxon>Parnassiinae</taxon>
        <taxon>Parnassini</taxon>
        <taxon>Parnassius</taxon>
        <taxon>Driopa</taxon>
    </lineage>
</organism>
<reference evidence="4 5" key="1">
    <citation type="submission" date="2023-11" db="EMBL/GenBank/DDBJ databases">
        <authorList>
            <person name="Hedman E."/>
            <person name="Englund M."/>
            <person name="Stromberg M."/>
            <person name="Nyberg Akerstrom W."/>
            <person name="Nylinder S."/>
            <person name="Jareborg N."/>
            <person name="Kallberg Y."/>
            <person name="Kronander E."/>
        </authorList>
    </citation>
    <scope>NUCLEOTIDE SEQUENCE [LARGE SCALE GENOMIC DNA]</scope>
</reference>
<protein>
    <recommendedName>
        <fullName evidence="1">RNA-directed DNA polymerase</fullName>
        <ecNumber evidence="1">2.7.7.49</ecNumber>
    </recommendedName>
</protein>
<keyword evidence="5" id="KW-1185">Reference proteome</keyword>
<feature type="compositionally biased region" description="Basic residues" evidence="2">
    <location>
        <begin position="363"/>
        <end position="375"/>
    </location>
</feature>
<dbReference type="SUPFAM" id="SSF53098">
    <property type="entry name" value="Ribonuclease H-like"/>
    <property type="match status" value="1"/>
</dbReference>
<evidence type="ECO:0000256" key="1">
    <source>
        <dbReference type="ARBA" id="ARBA00012493"/>
    </source>
</evidence>
<dbReference type="InterPro" id="IPR036397">
    <property type="entry name" value="RNaseH_sf"/>
</dbReference>
<comment type="caution">
    <text evidence="4">The sequence shown here is derived from an EMBL/GenBank/DDBJ whole genome shotgun (WGS) entry which is preliminary data.</text>
</comment>
<feature type="domain" description="Integrase catalytic" evidence="3">
    <location>
        <begin position="60"/>
        <end position="221"/>
    </location>
</feature>
<dbReference type="GO" id="GO:0003676">
    <property type="term" value="F:nucleic acid binding"/>
    <property type="evidence" value="ECO:0007669"/>
    <property type="project" value="InterPro"/>
</dbReference>
<evidence type="ECO:0000313" key="5">
    <source>
        <dbReference type="Proteomes" id="UP001314205"/>
    </source>
</evidence>
<dbReference type="GO" id="GO:0015074">
    <property type="term" value="P:DNA integration"/>
    <property type="evidence" value="ECO:0007669"/>
    <property type="project" value="InterPro"/>
</dbReference>
<name>A0AAV1L3L1_9NEOP</name>
<evidence type="ECO:0000259" key="3">
    <source>
        <dbReference type="PROSITE" id="PS50994"/>
    </source>
</evidence>
<accession>A0AAV1L3L1</accession>
<dbReference type="InterPro" id="IPR050951">
    <property type="entry name" value="Retrovirus_Pol_polyprotein"/>
</dbReference>
<evidence type="ECO:0000256" key="2">
    <source>
        <dbReference type="SAM" id="MobiDB-lite"/>
    </source>
</evidence>
<dbReference type="EMBL" id="CAVLGL010000085">
    <property type="protein sequence ID" value="CAK1589903.1"/>
    <property type="molecule type" value="Genomic_DNA"/>
</dbReference>
<dbReference type="InterPro" id="IPR041588">
    <property type="entry name" value="Integrase_H2C2"/>
</dbReference>
<dbReference type="Pfam" id="PF00665">
    <property type="entry name" value="rve"/>
    <property type="match status" value="1"/>
</dbReference>
<dbReference type="Gene3D" id="3.30.420.10">
    <property type="entry name" value="Ribonuclease H-like superfamily/Ribonuclease H"/>
    <property type="match status" value="1"/>
</dbReference>
<feature type="region of interest" description="Disordered" evidence="2">
    <location>
        <begin position="350"/>
        <end position="375"/>
    </location>
</feature>
<dbReference type="Gene3D" id="1.10.340.70">
    <property type="match status" value="1"/>
</dbReference>
<sequence length="375" mass="42547">MFEYHDSPTAAHGGIHRTLHRIPQQFYFPGVRRHITDYLKTYTECQWYKSSNLKPPGLLQTPVPAQRFEVIAVDLFGLLPKGPQGERWILIVVDTASKWFELFALSEATAETCAKTLVGQIFMRYGLPRRMISENGVQFVADVMQKALLVLGVKQNLVPLYHPEANPVERKNRDLKAHLAILVEGNHKQWSEVLPFVRFAFNSSVTVFTSTTPAFLTFGRELRSPLSVQADLRAVIKSENLDPQITPYLLKLADSLSEAKENIEHQQDLRKLQADSDRRDSDPLQEGDFVLMKSHVLSNAAKGVTSKFIPKQDGPYVISKQVSPTTYILTSQKTGEVVGKYHVSDLRKYHDRGGEECPEPVAPKRRRGRPRKDRC</sequence>
<dbReference type="Pfam" id="PF17921">
    <property type="entry name" value="Integrase_H2C2"/>
    <property type="match status" value="1"/>
</dbReference>
<dbReference type="PANTHER" id="PTHR37984">
    <property type="entry name" value="PROTEIN CBG26694"/>
    <property type="match status" value="1"/>
</dbReference>